<organism evidence="1 2">
    <name type="scientific">Hamadaea flava</name>
    <dbReference type="NCBI Taxonomy" id="1742688"/>
    <lineage>
        <taxon>Bacteria</taxon>
        <taxon>Bacillati</taxon>
        <taxon>Actinomycetota</taxon>
        <taxon>Actinomycetes</taxon>
        <taxon>Micromonosporales</taxon>
        <taxon>Micromonosporaceae</taxon>
        <taxon>Hamadaea</taxon>
    </lineage>
</organism>
<dbReference type="Proteomes" id="UP001595816">
    <property type="component" value="Unassembled WGS sequence"/>
</dbReference>
<sequence>MNILISPTGPRSRLLGVIAATVGLTTAGLAVAGCGPAGGTTAAPSAQTVVTEAPSGPVATGESSAPAEPGAHDGIPALCLDEATIAAAVGFAVHVERPTIKQNGDAVNCTFLADDQQARPGANVSVLVAPAAYAEQARTDIKSSATRAGVGTAPVGVGQDGLAYESAQRSAAATVVGGRLVAVTADGMGLSSPGVGRRAVEKLVAAVAAKIGG</sequence>
<dbReference type="EMBL" id="JBHSAY010000023">
    <property type="protein sequence ID" value="MFC4135626.1"/>
    <property type="molecule type" value="Genomic_DNA"/>
</dbReference>
<accession>A0ABV8LX48</accession>
<evidence type="ECO:0008006" key="3">
    <source>
        <dbReference type="Google" id="ProtNLM"/>
    </source>
</evidence>
<proteinExistence type="predicted"/>
<gene>
    <name evidence="1" type="ORF">ACFOZ4_33850</name>
</gene>
<protein>
    <recommendedName>
        <fullName evidence="3">DUF3558 domain-containing protein</fullName>
    </recommendedName>
</protein>
<reference evidence="2" key="1">
    <citation type="journal article" date="2019" name="Int. J. Syst. Evol. Microbiol.">
        <title>The Global Catalogue of Microorganisms (GCM) 10K type strain sequencing project: providing services to taxonomists for standard genome sequencing and annotation.</title>
        <authorList>
            <consortium name="The Broad Institute Genomics Platform"/>
            <consortium name="The Broad Institute Genome Sequencing Center for Infectious Disease"/>
            <person name="Wu L."/>
            <person name="Ma J."/>
        </authorList>
    </citation>
    <scope>NUCLEOTIDE SEQUENCE [LARGE SCALE GENOMIC DNA]</scope>
    <source>
        <strain evidence="2">CGMCC 4.7289</strain>
    </source>
</reference>
<name>A0ABV8LX48_9ACTN</name>
<keyword evidence="2" id="KW-1185">Reference proteome</keyword>
<evidence type="ECO:0000313" key="1">
    <source>
        <dbReference type="EMBL" id="MFC4135626.1"/>
    </source>
</evidence>
<dbReference type="RefSeq" id="WP_253750073.1">
    <property type="nucleotide sequence ID" value="NZ_JAMZDZ010000001.1"/>
</dbReference>
<comment type="caution">
    <text evidence="1">The sequence shown here is derived from an EMBL/GenBank/DDBJ whole genome shotgun (WGS) entry which is preliminary data.</text>
</comment>
<evidence type="ECO:0000313" key="2">
    <source>
        <dbReference type="Proteomes" id="UP001595816"/>
    </source>
</evidence>